<dbReference type="PANTHER" id="PTHR14149">
    <property type="entry name" value="RAS GTPASE-ACTIVATING PROTEIN WITH IQ MOTIF"/>
    <property type="match status" value="1"/>
</dbReference>
<evidence type="ECO:0000259" key="3">
    <source>
        <dbReference type="PROSITE" id="PS50021"/>
    </source>
</evidence>
<dbReference type="SUPFAM" id="SSF48350">
    <property type="entry name" value="GTPase activation domain, GAP"/>
    <property type="match status" value="1"/>
</dbReference>
<dbReference type="PROSITE" id="PS50021">
    <property type="entry name" value="CH"/>
    <property type="match status" value="1"/>
</dbReference>
<dbReference type="InterPro" id="IPR000593">
    <property type="entry name" value="RasGAP_C"/>
</dbReference>
<comment type="caution">
    <text evidence="4">The sequence shown here is derived from an EMBL/GenBank/DDBJ whole genome shotgun (WGS) entry which is preliminary data.</text>
</comment>
<dbReference type="OrthoDB" id="775356at2759"/>
<dbReference type="EMBL" id="JAGTJQ010000007">
    <property type="protein sequence ID" value="KAH7027742.1"/>
    <property type="molecule type" value="Genomic_DNA"/>
</dbReference>
<name>A0A9P9BL58_9PEZI</name>
<dbReference type="InterPro" id="IPR036872">
    <property type="entry name" value="CH_dom_sf"/>
</dbReference>
<dbReference type="SMART" id="SM00015">
    <property type="entry name" value="IQ"/>
    <property type="match status" value="10"/>
</dbReference>
<dbReference type="SMART" id="SM00033">
    <property type="entry name" value="CH"/>
    <property type="match status" value="1"/>
</dbReference>
<dbReference type="PANTHER" id="PTHR14149:SF14">
    <property type="entry name" value="CALPONIN-HOMOLOGY (CH) DOMAIN-CONTAINING PROTEIN"/>
    <property type="match status" value="1"/>
</dbReference>
<feature type="compositionally biased region" description="Basic and acidic residues" evidence="1">
    <location>
        <begin position="126"/>
        <end position="138"/>
    </location>
</feature>
<sequence>MAHRPHPLRQSYTIDNGASPHLINRYPSTTSSSASSGYSYTSGASDAYGSTASSVASMTYGDPKPPAYAHRRGKSEAALRHIQPKEDRQYAISSANQNSTFSLARQSLKPLPQPPADGPPSARTPPRPDRHERGKSFDMGRLSIADPRPVSPGHIPRHLSSRPTSMVLTRSDSILHTGSPTASSPGAVVHAPFRPDLQQLGRSSTSQLRTLSRLAQNSGDDPFSITTPGQEVVGLRGRRKLQRSGDASGLKRADRYGFEGRNWMDKQRQFLQAYEYLCHIGEAKEWIEDIIQRQIPPIVELEEALRDGVTLAEVVEALEPDRRYRIFRHARLQARHWENVHTFFKYLDQVEMPDLFRFELIDLYEKKNIPKVIYCIHALSWLLFRKGIVDFRIGNLVGQLEFEHHELEATQKGLDKLGINMPSFGTMGADFGEPEEPEETEEERIDRELAENEASIADLQAQIRGALLRLRLADTMQKLWDSEDWLIDLQSRIRGDWARQVISYRMDMRKFAVNLQSSCRGFLVRRRMANREQVWKSKEKDVVKLQSMIRAMKVRQATDETRAQLAFANGPIRSIQAAIRGFLVREKAEVQREETAQLTGPTVSLQAAIRGMLARDRVATVLDSLDNNVPTITLLQSAARASLARTELGRQQAALQAFGPQFTSIQAIWRAKKTRQEMQTTRDLLRKHVTELERLQGHARGAAVRRDIANLLDAVAEHEDSITTLQGLTRGMLARQRIAADLDALDEQTEPITRLQSHIRGLLFRKKNAAFLGELNSHESEIVSLQGYIRAMLLRCRIGDLLSELDAHDEAITELQSLAKGFIVRAKFVEKKRHFNENMQKVVKIQSFVRAKLQGEAYKSLTQGKNPPVGAVKNFVHLLNDSDFDFNEEVEFERMRKTVVQQVRQNEMLEQYIDQLDIKIALLVKNKITLDEVVRHQSNYGGHASSLLANTSMSSSNHFDLKALNKSSRKKLELYQQLFFNLQTQPQYLARLFKRIREQGTAEKECKRIEHLMMGLFGYAQKRREEYYLLKLVARSIREEVDGCQTLQDYIRGNFFWTKLFGNYTRSPRDRKYLRDLLGPMIRDNIIEDPALDLESDPMQIYRSAISNEELRTGRPSHRPLDIPRDLAIKDPETRELFIDHLRDLREICDQYFLSLEDLLQRMPFGLRFIAQQSFEALRQRFPREPPHHILQIVGTWVWRFYLQPAITNPEQVGVTEKSLSPLQKRNLGEVAKVLGQIVSGRPFGGDNIYLQPLNGFVTESIERLHHITNDLISVPDAENTFDIDEFNDLYAKNKPTLYIKMTDIFAIHTLIAQDLPSICPGRDDLLREIMQDLGSAKSNENEMVAAGSSDIQMFLTPKLHDVGDPDADIKALFMETKRCVLYIIRVQTGANLLEILVRPPTQQDEMKWQALLRDDFASGSNTKGAYSDVNMVDVTRMSYYDMKRNALENIMHLEHMGRISKHNYYQDILNAIALDIRTKSRRRIQRQKELEGVRLTLGNLHEKAKYLEQQRKSYDDYIEQAMMTLQNKKGKKRFLMPFTRQYNHQRELERAGRVPKFGSYQYSVRQLADKGVVVHWQGHSEREWGSLNLTISCDQVGIFNIEGSRGHIQIPGASAVIPIEDLLQAQFEAHQFISHFEGNLKLNVNLLLHLLYRKFYRTQ</sequence>
<dbReference type="Pfam" id="PF00307">
    <property type="entry name" value="CH"/>
    <property type="match status" value="1"/>
</dbReference>
<dbReference type="InterPro" id="IPR000048">
    <property type="entry name" value="IQ_motif_EF-hand-BS"/>
</dbReference>
<dbReference type="RefSeq" id="XP_046010541.1">
    <property type="nucleotide sequence ID" value="XM_046150312.1"/>
</dbReference>
<dbReference type="InterPro" id="IPR008936">
    <property type="entry name" value="Rho_GTPase_activation_prot"/>
</dbReference>
<dbReference type="Gene3D" id="1.10.506.10">
    <property type="entry name" value="GTPase Activation - p120gap, domain 1"/>
    <property type="match status" value="1"/>
</dbReference>
<feature type="region of interest" description="Disordered" evidence="1">
    <location>
        <begin position="107"/>
        <end position="164"/>
    </location>
</feature>
<evidence type="ECO:0000313" key="5">
    <source>
        <dbReference type="Proteomes" id="UP000756346"/>
    </source>
</evidence>
<protein>
    <recommendedName>
        <fullName evidence="6">Ras GTPase activating protein</fullName>
    </recommendedName>
</protein>
<proteinExistence type="predicted"/>
<dbReference type="PROSITE" id="PS50096">
    <property type="entry name" value="IQ"/>
    <property type="match status" value="10"/>
</dbReference>
<dbReference type="Gene3D" id="1.10.418.10">
    <property type="entry name" value="Calponin-like domain"/>
    <property type="match status" value="1"/>
</dbReference>
<dbReference type="CDD" id="cd05127">
    <property type="entry name" value="RasGAP_IQGAP_like"/>
    <property type="match status" value="1"/>
</dbReference>
<dbReference type="GO" id="GO:0005096">
    <property type="term" value="F:GTPase activator activity"/>
    <property type="evidence" value="ECO:0007669"/>
    <property type="project" value="TreeGrafter"/>
</dbReference>
<dbReference type="GO" id="GO:0005938">
    <property type="term" value="C:cell cortex"/>
    <property type="evidence" value="ECO:0007669"/>
    <property type="project" value="TreeGrafter"/>
</dbReference>
<reference evidence="4" key="1">
    <citation type="journal article" date="2021" name="Nat. Commun.">
        <title>Genetic determinants of endophytism in the Arabidopsis root mycobiome.</title>
        <authorList>
            <person name="Mesny F."/>
            <person name="Miyauchi S."/>
            <person name="Thiergart T."/>
            <person name="Pickel B."/>
            <person name="Atanasova L."/>
            <person name="Karlsson M."/>
            <person name="Huettel B."/>
            <person name="Barry K.W."/>
            <person name="Haridas S."/>
            <person name="Chen C."/>
            <person name="Bauer D."/>
            <person name="Andreopoulos W."/>
            <person name="Pangilinan J."/>
            <person name="LaButti K."/>
            <person name="Riley R."/>
            <person name="Lipzen A."/>
            <person name="Clum A."/>
            <person name="Drula E."/>
            <person name="Henrissat B."/>
            <person name="Kohler A."/>
            <person name="Grigoriev I.V."/>
            <person name="Martin F.M."/>
            <person name="Hacquard S."/>
        </authorList>
    </citation>
    <scope>NUCLEOTIDE SEQUENCE</scope>
    <source>
        <strain evidence="4">MPI-CAGE-CH-0230</strain>
    </source>
</reference>
<keyword evidence="5" id="KW-1185">Reference proteome</keyword>
<dbReference type="CDD" id="cd21206">
    <property type="entry name" value="CH_IQGAP"/>
    <property type="match status" value="1"/>
</dbReference>
<dbReference type="InterPro" id="IPR001715">
    <property type="entry name" value="CH_dom"/>
</dbReference>
<dbReference type="GeneID" id="70179858"/>
<accession>A0A9P9BL58</accession>
<evidence type="ECO:0000256" key="1">
    <source>
        <dbReference type="SAM" id="MobiDB-lite"/>
    </source>
</evidence>
<dbReference type="Pfam" id="PF00612">
    <property type="entry name" value="IQ"/>
    <property type="match status" value="1"/>
</dbReference>
<dbReference type="InterPro" id="IPR001936">
    <property type="entry name" value="RasGAP_dom"/>
</dbReference>
<dbReference type="Gene3D" id="1.20.5.190">
    <property type="match status" value="2"/>
</dbReference>
<dbReference type="PROSITE" id="PS50018">
    <property type="entry name" value="RAS_GTPASE_ACTIV_2"/>
    <property type="match status" value="1"/>
</dbReference>
<feature type="domain" description="Calponin-homology (CH)" evidence="3">
    <location>
        <begin position="277"/>
        <end position="383"/>
    </location>
</feature>
<dbReference type="Proteomes" id="UP000756346">
    <property type="component" value="Unassembled WGS sequence"/>
</dbReference>
<evidence type="ECO:0008006" key="6">
    <source>
        <dbReference type="Google" id="ProtNLM"/>
    </source>
</evidence>
<gene>
    <name evidence="4" type="ORF">B0I36DRAFT_247466</name>
</gene>
<dbReference type="SUPFAM" id="SSF47576">
    <property type="entry name" value="Calponin-homology domain, CH-domain"/>
    <property type="match status" value="1"/>
</dbReference>
<feature type="compositionally biased region" description="Pro residues" evidence="1">
    <location>
        <begin position="111"/>
        <end position="125"/>
    </location>
</feature>
<organism evidence="4 5">
    <name type="scientific">Microdochium trichocladiopsis</name>
    <dbReference type="NCBI Taxonomy" id="1682393"/>
    <lineage>
        <taxon>Eukaryota</taxon>
        <taxon>Fungi</taxon>
        <taxon>Dikarya</taxon>
        <taxon>Ascomycota</taxon>
        <taxon>Pezizomycotina</taxon>
        <taxon>Sordariomycetes</taxon>
        <taxon>Xylariomycetidae</taxon>
        <taxon>Xylariales</taxon>
        <taxon>Microdochiaceae</taxon>
        <taxon>Microdochium</taxon>
    </lineage>
</organism>
<dbReference type="Pfam" id="PF00616">
    <property type="entry name" value="RasGAP"/>
    <property type="match status" value="1"/>
</dbReference>
<dbReference type="SUPFAM" id="SSF143885">
    <property type="entry name" value="RGC domain-like"/>
    <property type="match status" value="1"/>
</dbReference>
<feature type="region of interest" description="Disordered" evidence="1">
    <location>
        <begin position="1"/>
        <end position="49"/>
    </location>
</feature>
<feature type="compositionally biased region" description="Low complexity" evidence="1">
    <location>
        <begin position="28"/>
        <end position="49"/>
    </location>
</feature>
<feature type="domain" description="Ras-GAP" evidence="2">
    <location>
        <begin position="1024"/>
        <end position="1240"/>
    </location>
</feature>
<dbReference type="Pfam" id="PF03836">
    <property type="entry name" value="RasGAP_C"/>
    <property type="match status" value="1"/>
</dbReference>
<dbReference type="SMART" id="SM00323">
    <property type="entry name" value="RasGAP"/>
    <property type="match status" value="1"/>
</dbReference>
<feature type="compositionally biased region" description="Polar residues" evidence="1">
    <location>
        <begin position="215"/>
        <end position="229"/>
    </location>
</feature>
<feature type="region of interest" description="Disordered" evidence="1">
    <location>
        <begin position="214"/>
        <end position="248"/>
    </location>
</feature>
<evidence type="ECO:0000259" key="2">
    <source>
        <dbReference type="PROSITE" id="PS50018"/>
    </source>
</evidence>
<evidence type="ECO:0000313" key="4">
    <source>
        <dbReference type="EMBL" id="KAH7027742.1"/>
    </source>
</evidence>